<dbReference type="PANTHER" id="PTHR43364">
    <property type="entry name" value="NADH-SPECIFIC METHYLGLYOXAL REDUCTASE-RELATED"/>
    <property type="match status" value="1"/>
</dbReference>
<dbReference type="PANTHER" id="PTHR43364:SF7">
    <property type="entry name" value="NADP-DEPENDENT OXIDOREDUCTASE DOMAIN-CONTAINING PROTEIN-RELATED"/>
    <property type="match status" value="1"/>
</dbReference>
<keyword evidence="1" id="KW-0521">NADP</keyword>
<dbReference type="RefSeq" id="XP_007388094.1">
    <property type="nucleotide sequence ID" value="XM_007388032.1"/>
</dbReference>
<dbReference type="Proteomes" id="UP000054196">
    <property type="component" value="Unassembled WGS sequence"/>
</dbReference>
<dbReference type="Pfam" id="PF00248">
    <property type="entry name" value="Aldo_ket_red"/>
    <property type="match status" value="1"/>
</dbReference>
<dbReference type="InterPro" id="IPR050523">
    <property type="entry name" value="AKR_Detox_Biosynth"/>
</dbReference>
<gene>
    <name evidence="4" type="ORF">PUNSTDRAFT_116361</name>
</gene>
<dbReference type="eggNOG" id="KOG1575">
    <property type="taxonomic scope" value="Eukaryota"/>
</dbReference>
<dbReference type="InterPro" id="IPR023210">
    <property type="entry name" value="NADP_OxRdtase_dom"/>
</dbReference>
<evidence type="ECO:0000256" key="2">
    <source>
        <dbReference type="ARBA" id="ARBA00038157"/>
    </source>
</evidence>
<evidence type="ECO:0000313" key="4">
    <source>
        <dbReference type="EMBL" id="EIN04701.1"/>
    </source>
</evidence>
<dbReference type="OrthoDB" id="48988at2759"/>
<accession>R7S5K1</accession>
<dbReference type="Gene3D" id="3.20.20.100">
    <property type="entry name" value="NADP-dependent oxidoreductase domain"/>
    <property type="match status" value="1"/>
</dbReference>
<evidence type="ECO:0000256" key="1">
    <source>
        <dbReference type="ARBA" id="ARBA00022857"/>
    </source>
</evidence>
<proteinExistence type="inferred from homology"/>
<evidence type="ECO:0000259" key="3">
    <source>
        <dbReference type="Pfam" id="PF00248"/>
    </source>
</evidence>
<dbReference type="SUPFAM" id="SSF51430">
    <property type="entry name" value="NAD(P)-linked oxidoreductase"/>
    <property type="match status" value="1"/>
</dbReference>
<organism evidence="4 5">
    <name type="scientific">Punctularia strigosozonata (strain HHB-11173)</name>
    <name type="common">White-rot fungus</name>
    <dbReference type="NCBI Taxonomy" id="741275"/>
    <lineage>
        <taxon>Eukaryota</taxon>
        <taxon>Fungi</taxon>
        <taxon>Dikarya</taxon>
        <taxon>Basidiomycota</taxon>
        <taxon>Agaricomycotina</taxon>
        <taxon>Agaricomycetes</taxon>
        <taxon>Corticiales</taxon>
        <taxon>Punctulariaceae</taxon>
        <taxon>Punctularia</taxon>
    </lineage>
</organism>
<dbReference type="EMBL" id="JH687553">
    <property type="protein sequence ID" value="EIN04701.1"/>
    <property type="molecule type" value="Genomic_DNA"/>
</dbReference>
<protein>
    <submittedName>
        <fullName evidence="4">Aldo/keto reductase</fullName>
    </submittedName>
</protein>
<feature type="domain" description="NADP-dependent oxidoreductase" evidence="3">
    <location>
        <begin position="27"/>
        <end position="335"/>
    </location>
</feature>
<evidence type="ECO:0000313" key="5">
    <source>
        <dbReference type="Proteomes" id="UP000054196"/>
    </source>
</evidence>
<dbReference type="AlphaFoldDB" id="R7S5K1"/>
<dbReference type="HOGENOM" id="CLU_023205_2_2_1"/>
<dbReference type="OMA" id="HTWDFTT"/>
<sequence length="387" mass="43224">MQAAPPPPGPLGRYRLLSPTAGLRVSPLCLGAMNFGEGWKELMGECSKETAFEILDYFYEQGGNFIDTANAYQGGDSERWLGGWMASRKNRDEMVISTKYTVGNVPDGQSPKIRVNYQGNHMKSMNLSLESSLQRLQTSFIDILYVHMWDFSTPVEEVMIGLNRLVMAGKVNYLGISDCPAWIVVKANNYARQHGLAPFVLYQGRFSAANRDVEREVLPMCEDQGLGFCAFGTLGSGNFKTKEQREKEAREGVKGRNSFTNNTSEHYIKITNKLAKLAAKKNTHITSVAMAYAIQKAPYIFPLIGCRTLEQLKSNVEALKLKLTEEEIKEIEAADTFEPGYPFQLVFQMYNPAVPYHARMTISDIPGACWAGVIEAVEKPRAIHPHS</sequence>
<dbReference type="KEGG" id="psq:PUNSTDRAFT_116361"/>
<dbReference type="InterPro" id="IPR036812">
    <property type="entry name" value="NAD(P)_OxRdtase_dom_sf"/>
</dbReference>
<name>R7S5K1_PUNST</name>
<reference evidence="5" key="1">
    <citation type="journal article" date="2012" name="Science">
        <title>The Paleozoic origin of enzymatic lignin decomposition reconstructed from 31 fungal genomes.</title>
        <authorList>
            <person name="Floudas D."/>
            <person name="Binder M."/>
            <person name="Riley R."/>
            <person name="Barry K."/>
            <person name="Blanchette R.A."/>
            <person name="Henrissat B."/>
            <person name="Martinez A.T."/>
            <person name="Otillar R."/>
            <person name="Spatafora J.W."/>
            <person name="Yadav J.S."/>
            <person name="Aerts A."/>
            <person name="Benoit I."/>
            <person name="Boyd A."/>
            <person name="Carlson A."/>
            <person name="Copeland A."/>
            <person name="Coutinho P.M."/>
            <person name="de Vries R.P."/>
            <person name="Ferreira P."/>
            <person name="Findley K."/>
            <person name="Foster B."/>
            <person name="Gaskell J."/>
            <person name="Glotzer D."/>
            <person name="Gorecki P."/>
            <person name="Heitman J."/>
            <person name="Hesse C."/>
            <person name="Hori C."/>
            <person name="Igarashi K."/>
            <person name="Jurgens J.A."/>
            <person name="Kallen N."/>
            <person name="Kersten P."/>
            <person name="Kohler A."/>
            <person name="Kuees U."/>
            <person name="Kumar T.K.A."/>
            <person name="Kuo A."/>
            <person name="LaButti K."/>
            <person name="Larrondo L.F."/>
            <person name="Lindquist E."/>
            <person name="Ling A."/>
            <person name="Lombard V."/>
            <person name="Lucas S."/>
            <person name="Lundell T."/>
            <person name="Martin R."/>
            <person name="McLaughlin D.J."/>
            <person name="Morgenstern I."/>
            <person name="Morin E."/>
            <person name="Murat C."/>
            <person name="Nagy L.G."/>
            <person name="Nolan M."/>
            <person name="Ohm R.A."/>
            <person name="Patyshakuliyeva A."/>
            <person name="Rokas A."/>
            <person name="Ruiz-Duenas F.J."/>
            <person name="Sabat G."/>
            <person name="Salamov A."/>
            <person name="Samejima M."/>
            <person name="Schmutz J."/>
            <person name="Slot J.C."/>
            <person name="St John F."/>
            <person name="Stenlid J."/>
            <person name="Sun H."/>
            <person name="Sun S."/>
            <person name="Syed K."/>
            <person name="Tsang A."/>
            <person name="Wiebenga A."/>
            <person name="Young D."/>
            <person name="Pisabarro A."/>
            <person name="Eastwood D.C."/>
            <person name="Martin F."/>
            <person name="Cullen D."/>
            <person name="Grigoriev I.V."/>
            <person name="Hibbett D.S."/>
        </authorList>
    </citation>
    <scope>NUCLEOTIDE SEQUENCE [LARGE SCALE GENOMIC DNA]</scope>
    <source>
        <strain evidence="5">HHB-11173 SS5</strain>
    </source>
</reference>
<comment type="similarity">
    <text evidence="2">Belongs to the aldo/keto reductase family. Aldo/keto reductase 2 subfamily.</text>
</comment>
<dbReference type="GeneID" id="18876808"/>
<keyword evidence="5" id="KW-1185">Reference proteome</keyword>